<keyword evidence="4" id="KW-0963">Cytoplasm</keyword>
<evidence type="ECO:0000256" key="2">
    <source>
        <dbReference type="ARBA" id="ARBA00022658"/>
    </source>
</evidence>
<feature type="region of interest" description="Disordered" evidence="6">
    <location>
        <begin position="1"/>
        <end position="61"/>
    </location>
</feature>
<evidence type="ECO:0000256" key="4">
    <source>
        <dbReference type="RuleBase" id="RU369054"/>
    </source>
</evidence>
<accession>A0A9Q0E1C1</accession>
<name>A0A9Q0E1C1_9TELE</name>
<proteinExistence type="inferred from homology"/>
<protein>
    <recommendedName>
        <fullName evidence="4">SH3 domain-binding protein 5</fullName>
        <shortName evidence="4">SH3BP-5</shortName>
    </recommendedName>
</protein>
<dbReference type="InterPro" id="IPR007940">
    <property type="entry name" value="SH3BP5"/>
</dbReference>
<gene>
    <name evidence="7" type="ORF">NHX12_001676</name>
</gene>
<evidence type="ECO:0000256" key="5">
    <source>
        <dbReference type="SAM" id="Coils"/>
    </source>
</evidence>
<comment type="caution">
    <text evidence="7">The sequence shown here is derived from an EMBL/GenBank/DDBJ whole genome shotgun (WGS) entry which is preliminary data.</text>
</comment>
<evidence type="ECO:0000313" key="7">
    <source>
        <dbReference type="EMBL" id="KAJ3598163.1"/>
    </source>
</evidence>
<dbReference type="OrthoDB" id="446789at2759"/>
<reference evidence="7" key="1">
    <citation type="submission" date="2022-07" db="EMBL/GenBank/DDBJ databases">
        <title>Chromosome-level genome of Muraenolepis orangiensis.</title>
        <authorList>
            <person name="Kim J."/>
        </authorList>
    </citation>
    <scope>NUCLEOTIDE SEQUENCE</scope>
    <source>
        <strain evidence="7">KU_S4_2022</strain>
        <tissue evidence="7">Muscle</tissue>
    </source>
</reference>
<dbReference type="GO" id="GO:0035556">
    <property type="term" value="P:intracellular signal transduction"/>
    <property type="evidence" value="ECO:0007669"/>
    <property type="project" value="UniProtKB-UniRule"/>
</dbReference>
<feature type="compositionally biased region" description="Low complexity" evidence="6">
    <location>
        <begin position="8"/>
        <end position="19"/>
    </location>
</feature>
<dbReference type="AlphaFoldDB" id="A0A9Q0E1C1"/>
<dbReference type="GO" id="GO:0005737">
    <property type="term" value="C:cytoplasm"/>
    <property type="evidence" value="ECO:0007669"/>
    <property type="project" value="UniProtKB-SubCell"/>
</dbReference>
<evidence type="ECO:0000256" key="6">
    <source>
        <dbReference type="SAM" id="MobiDB-lite"/>
    </source>
</evidence>
<keyword evidence="3 4" id="KW-0175">Coiled coil</keyword>
<dbReference type="PANTHER" id="PTHR19423:SF8">
    <property type="entry name" value="SH3 DOMAIN-BINDING PROTEIN 5-LIKE"/>
    <property type="match status" value="1"/>
</dbReference>
<feature type="region of interest" description="Disordered" evidence="6">
    <location>
        <begin position="258"/>
        <end position="284"/>
    </location>
</feature>
<feature type="compositionally biased region" description="Basic and acidic residues" evidence="6">
    <location>
        <begin position="23"/>
        <end position="36"/>
    </location>
</feature>
<keyword evidence="2 4" id="KW-0344">Guanine-nucleotide releasing factor</keyword>
<comment type="function">
    <text evidence="4">Functions as guanine nucleotide exchange factor (GEF) for RAB11A.</text>
</comment>
<evidence type="ECO:0000256" key="1">
    <source>
        <dbReference type="ARBA" id="ARBA00007796"/>
    </source>
</evidence>
<dbReference type="PANTHER" id="PTHR19423">
    <property type="entry name" value="SH3 DOMAIN-BINDING PROTEIN 5"/>
    <property type="match status" value="1"/>
</dbReference>
<evidence type="ECO:0000313" key="8">
    <source>
        <dbReference type="Proteomes" id="UP001148018"/>
    </source>
</evidence>
<dbReference type="Proteomes" id="UP001148018">
    <property type="component" value="Unassembled WGS sequence"/>
</dbReference>
<keyword evidence="8" id="KW-1185">Reference proteome</keyword>
<organism evidence="7 8">
    <name type="scientific">Muraenolepis orangiensis</name>
    <name type="common">Patagonian moray cod</name>
    <dbReference type="NCBI Taxonomy" id="630683"/>
    <lineage>
        <taxon>Eukaryota</taxon>
        <taxon>Metazoa</taxon>
        <taxon>Chordata</taxon>
        <taxon>Craniata</taxon>
        <taxon>Vertebrata</taxon>
        <taxon>Euteleostomi</taxon>
        <taxon>Actinopterygii</taxon>
        <taxon>Neopterygii</taxon>
        <taxon>Teleostei</taxon>
        <taxon>Neoteleostei</taxon>
        <taxon>Acanthomorphata</taxon>
        <taxon>Zeiogadaria</taxon>
        <taxon>Gadariae</taxon>
        <taxon>Gadiformes</taxon>
        <taxon>Muraenolepidoidei</taxon>
        <taxon>Muraenolepididae</taxon>
        <taxon>Muraenolepis</taxon>
    </lineage>
</organism>
<dbReference type="Pfam" id="PF05276">
    <property type="entry name" value="SH3BP5"/>
    <property type="match status" value="1"/>
</dbReference>
<comment type="subcellular location">
    <subcellularLocation>
        <location evidence="4">Cytoplasm</location>
    </subcellularLocation>
    <text evidence="4">Colocalizes with RAB11A on cytoplasmic vesicle membranes.</text>
</comment>
<dbReference type="GO" id="GO:0017124">
    <property type="term" value="F:SH3 domain binding"/>
    <property type="evidence" value="ECO:0007669"/>
    <property type="project" value="UniProtKB-UniRule"/>
</dbReference>
<feature type="region of interest" description="Disordered" evidence="6">
    <location>
        <begin position="329"/>
        <end position="371"/>
    </location>
</feature>
<dbReference type="GO" id="GO:0005085">
    <property type="term" value="F:guanyl-nucleotide exchange factor activity"/>
    <property type="evidence" value="ECO:0007669"/>
    <property type="project" value="UniProtKB-UniRule"/>
</dbReference>
<feature type="compositionally biased region" description="Basic residues" evidence="6">
    <location>
        <begin position="357"/>
        <end position="371"/>
    </location>
</feature>
<evidence type="ECO:0000256" key="3">
    <source>
        <dbReference type="ARBA" id="ARBA00023054"/>
    </source>
</evidence>
<feature type="coiled-coil region" evidence="5">
    <location>
        <begin position="65"/>
        <end position="99"/>
    </location>
</feature>
<sequence length="371" mass="41076">MEPGGLRESPAGSGASESGEWSEDVRGGEAEVKTGLEEGEEKEDIDFKQKEQTQSPYEEELDPRIQEELEQLNDTSAEINKLELQLDEARSGYRRILTESARKLNAHSSQLGGTIEKARPYYEARRLAKEAQQETQKAALSYERAVSMHSAAREMVYVAEQGLMADGKNTLDPTWQEMLNHATAKLAEARVQSLQKSLKRAIVKSRPYFELKTQFNYILEEHKGRVLQLEHSVSKVKSQYSVALHNLEQISEQIHAQRGRGFVEGRPPTACGGRSSPVGAEAEADGACGGGDLLTASFREVERAGSDSVSVFSLQTIVSDLGKVDSVEHLGEMSDGGSMTEDGEREEGTSQTLAKQRQQHFSKHHHRSFSL</sequence>
<comment type="similarity">
    <text evidence="1 4">Belongs to the SH3BP5 family.</text>
</comment>
<comment type="subunit">
    <text evidence="4">Interacts with GDP-bound and nucleotide-free forms of RAB11A.</text>
</comment>
<comment type="domain">
    <text evidence="4">The N-terminal half of the protein mediates interaction with RAB11A and functions as guanine nucleotide exchange factor. Four long alpha-helices (interrupted by a central kink) assemble into coiled coils, giving rise to a 'V' shape.</text>
</comment>
<dbReference type="EMBL" id="JANIIK010000109">
    <property type="protein sequence ID" value="KAJ3598163.1"/>
    <property type="molecule type" value="Genomic_DNA"/>
</dbReference>
<dbReference type="GO" id="GO:0004860">
    <property type="term" value="F:protein kinase inhibitor activity"/>
    <property type="evidence" value="ECO:0007669"/>
    <property type="project" value="TreeGrafter"/>
</dbReference>